<evidence type="ECO:0000313" key="4">
    <source>
        <dbReference type="Proteomes" id="UP000734854"/>
    </source>
</evidence>
<dbReference type="Proteomes" id="UP000734854">
    <property type="component" value="Unassembled WGS sequence"/>
</dbReference>
<dbReference type="SUPFAM" id="SSF52343">
    <property type="entry name" value="Ferredoxin reductase-like, C-terminal NADP-linked domain"/>
    <property type="match status" value="1"/>
</dbReference>
<gene>
    <name evidence="3" type="ORF">ZIOFF_014831</name>
</gene>
<evidence type="ECO:0000313" key="3">
    <source>
        <dbReference type="EMBL" id="KAG6524886.1"/>
    </source>
</evidence>
<feature type="domain" description="Oxidoreductase FAD/NAD(P)-binding" evidence="2">
    <location>
        <begin position="139"/>
        <end position="194"/>
    </location>
</feature>
<comment type="caution">
    <text evidence="3">The sequence shown here is derived from an EMBL/GenBank/DDBJ whole genome shotgun (WGS) entry which is preliminary data.</text>
</comment>
<protein>
    <recommendedName>
        <fullName evidence="2">Oxidoreductase FAD/NAD(P)-binding domain-containing protein</fullName>
    </recommendedName>
</protein>
<dbReference type="PANTHER" id="PTHR47215">
    <property type="match status" value="1"/>
</dbReference>
<dbReference type="AlphaFoldDB" id="A0A8J5HC83"/>
<sequence>MDPHHLMDLDLLPPTQNPDPFKLYLILKSGPLIRIEEHPRVEEKSLILDPYSFLLLTLPSRRGRPTRGEKTRHRLLLLPPSPTAGDHLRSTTAAGRSPSPSLSDSHRSQEASSSRLLMLQTLLRRKPTTPSSSDFGATERQGVRLYYGARNLQRMTYQESFKDWESIGVKIIPILSQPDERWSGERGYVQVTLLTN</sequence>
<organism evidence="3 4">
    <name type="scientific">Zingiber officinale</name>
    <name type="common">Ginger</name>
    <name type="synonym">Amomum zingiber</name>
    <dbReference type="NCBI Taxonomy" id="94328"/>
    <lineage>
        <taxon>Eukaryota</taxon>
        <taxon>Viridiplantae</taxon>
        <taxon>Streptophyta</taxon>
        <taxon>Embryophyta</taxon>
        <taxon>Tracheophyta</taxon>
        <taxon>Spermatophyta</taxon>
        <taxon>Magnoliopsida</taxon>
        <taxon>Liliopsida</taxon>
        <taxon>Zingiberales</taxon>
        <taxon>Zingiberaceae</taxon>
        <taxon>Zingiber</taxon>
    </lineage>
</organism>
<reference evidence="3 4" key="1">
    <citation type="submission" date="2020-08" db="EMBL/GenBank/DDBJ databases">
        <title>Plant Genome Project.</title>
        <authorList>
            <person name="Zhang R.-G."/>
        </authorList>
    </citation>
    <scope>NUCLEOTIDE SEQUENCE [LARGE SCALE GENOMIC DNA]</scope>
    <source>
        <tissue evidence="3">Rhizome</tissue>
    </source>
</reference>
<dbReference type="GO" id="GO:0016491">
    <property type="term" value="F:oxidoreductase activity"/>
    <property type="evidence" value="ECO:0007669"/>
    <property type="project" value="InterPro"/>
</dbReference>
<dbReference type="Pfam" id="PF00175">
    <property type="entry name" value="NAD_binding_1"/>
    <property type="match status" value="1"/>
</dbReference>
<dbReference type="InterPro" id="IPR001433">
    <property type="entry name" value="OxRdtase_FAD/NAD-bd"/>
</dbReference>
<evidence type="ECO:0000256" key="1">
    <source>
        <dbReference type="SAM" id="MobiDB-lite"/>
    </source>
</evidence>
<dbReference type="PANTHER" id="PTHR47215:SF1">
    <property type="entry name" value="F9L1.8 PROTEIN"/>
    <property type="match status" value="1"/>
</dbReference>
<accession>A0A8J5HC83</accession>
<dbReference type="EMBL" id="JACMSC010000004">
    <property type="protein sequence ID" value="KAG6524886.1"/>
    <property type="molecule type" value="Genomic_DNA"/>
</dbReference>
<proteinExistence type="predicted"/>
<keyword evidence="4" id="KW-1185">Reference proteome</keyword>
<evidence type="ECO:0000259" key="2">
    <source>
        <dbReference type="Pfam" id="PF00175"/>
    </source>
</evidence>
<feature type="region of interest" description="Disordered" evidence="1">
    <location>
        <begin position="61"/>
        <end position="111"/>
    </location>
</feature>
<dbReference type="InterPro" id="IPR039261">
    <property type="entry name" value="FNR_nucleotide-bd"/>
</dbReference>
<name>A0A8J5HC83_ZINOF</name>
<dbReference type="Gene3D" id="3.40.50.80">
    <property type="entry name" value="Nucleotide-binding domain of ferredoxin-NADP reductase (FNR) module"/>
    <property type="match status" value="1"/>
</dbReference>
<feature type="compositionally biased region" description="Basic residues" evidence="1">
    <location>
        <begin position="61"/>
        <end position="75"/>
    </location>
</feature>